<feature type="compositionally biased region" description="Low complexity" evidence="1">
    <location>
        <begin position="300"/>
        <end position="309"/>
    </location>
</feature>
<evidence type="ECO:0000256" key="1">
    <source>
        <dbReference type="SAM" id="MobiDB-lite"/>
    </source>
</evidence>
<evidence type="ECO:0000313" key="2">
    <source>
        <dbReference type="EMBL" id="KAG6964836.1"/>
    </source>
</evidence>
<evidence type="ECO:0000313" key="3">
    <source>
        <dbReference type="Proteomes" id="UP000709295"/>
    </source>
</evidence>
<dbReference type="AlphaFoldDB" id="A0A8J5J9K7"/>
<protein>
    <submittedName>
        <fullName evidence="2">Uncharacterized protein</fullName>
    </submittedName>
</protein>
<feature type="compositionally biased region" description="Basic and acidic residues" evidence="1">
    <location>
        <begin position="318"/>
        <end position="328"/>
    </location>
</feature>
<gene>
    <name evidence="2" type="ORF">JG688_00007526</name>
</gene>
<sequence>MAKVLLDTKCLGAQTAHVAPQWDSMARLVLGLTGLPVASLAHGLMGRLDLGSTGHSQVLADAARAVVVAAGAVADVECLLQATLEGPARITSGLRPATQTTLVLPHRGSMGQCLLEDAEAVEIAGLKENEGHVDATMTGDATALRLAIGIAHVHETAPLVVMEKASAIVDVKLDQVAAPAIDLDFLAEPMDEDLQSDNETPSTPAKLDPAPAVAVTAIVSATVTVTVLPLLIREERLRLVAAAAALVRDRSGRDRDRDRERARDKDRPRDREKTNERERDRKERDRPRDRKEREGKRALDAAGDDATAGSDRKRRRSAEKERERRGEKGSNGNGSGRVVTTASGSSRGSRGGRRRRGGGGGGGGDDDKRRIEVEGDGKSGGNDRKRPPRKKSDDRGGKEPAAKKRSVLDRLGPKL</sequence>
<keyword evidence="3" id="KW-1185">Reference proteome</keyword>
<feature type="compositionally biased region" description="Basic and acidic residues" evidence="1">
    <location>
        <begin position="365"/>
        <end position="415"/>
    </location>
</feature>
<organism evidence="2 3">
    <name type="scientific">Phytophthora aleatoria</name>
    <dbReference type="NCBI Taxonomy" id="2496075"/>
    <lineage>
        <taxon>Eukaryota</taxon>
        <taxon>Sar</taxon>
        <taxon>Stramenopiles</taxon>
        <taxon>Oomycota</taxon>
        <taxon>Peronosporomycetes</taxon>
        <taxon>Peronosporales</taxon>
        <taxon>Peronosporaceae</taxon>
        <taxon>Phytophthora</taxon>
    </lineage>
</organism>
<name>A0A8J5J9K7_9STRA</name>
<feature type="compositionally biased region" description="Basic and acidic residues" evidence="1">
    <location>
        <begin position="248"/>
        <end position="299"/>
    </location>
</feature>
<reference evidence="2" key="1">
    <citation type="submission" date="2021-01" db="EMBL/GenBank/DDBJ databases">
        <title>Phytophthora aleatoria, a newly-described species from Pinus radiata is distinct from Phytophthora cactorum isolates based on comparative genomics.</title>
        <authorList>
            <person name="Mcdougal R."/>
            <person name="Panda P."/>
            <person name="Williams N."/>
            <person name="Studholme D.J."/>
        </authorList>
    </citation>
    <scope>NUCLEOTIDE SEQUENCE</scope>
    <source>
        <strain evidence="2">NZFS 4037</strain>
    </source>
</reference>
<dbReference type="Proteomes" id="UP000709295">
    <property type="component" value="Unassembled WGS sequence"/>
</dbReference>
<accession>A0A8J5J9K7</accession>
<proteinExistence type="predicted"/>
<dbReference type="EMBL" id="JAENGY010000363">
    <property type="protein sequence ID" value="KAG6964836.1"/>
    <property type="molecule type" value="Genomic_DNA"/>
</dbReference>
<feature type="region of interest" description="Disordered" evidence="1">
    <location>
        <begin position="248"/>
        <end position="415"/>
    </location>
</feature>
<comment type="caution">
    <text evidence="2">The sequence shown here is derived from an EMBL/GenBank/DDBJ whole genome shotgun (WGS) entry which is preliminary data.</text>
</comment>